<comment type="caution">
    <text evidence="1">The sequence shown here is derived from an EMBL/GenBank/DDBJ whole genome shotgun (WGS) entry which is preliminary data.</text>
</comment>
<protein>
    <submittedName>
        <fullName evidence="1">Uncharacterized protein</fullName>
    </submittedName>
</protein>
<accession>A0A4Y2VFT4</accession>
<organism evidence="1 2">
    <name type="scientific">Araneus ventricosus</name>
    <name type="common">Orbweaver spider</name>
    <name type="synonym">Epeira ventricosa</name>
    <dbReference type="NCBI Taxonomy" id="182803"/>
    <lineage>
        <taxon>Eukaryota</taxon>
        <taxon>Metazoa</taxon>
        <taxon>Ecdysozoa</taxon>
        <taxon>Arthropoda</taxon>
        <taxon>Chelicerata</taxon>
        <taxon>Arachnida</taxon>
        <taxon>Araneae</taxon>
        <taxon>Araneomorphae</taxon>
        <taxon>Entelegynae</taxon>
        <taxon>Araneoidea</taxon>
        <taxon>Araneidae</taxon>
        <taxon>Araneus</taxon>
    </lineage>
</organism>
<proteinExistence type="predicted"/>
<dbReference type="EMBL" id="BGPR01046064">
    <property type="protein sequence ID" value="GBO23016.1"/>
    <property type="molecule type" value="Genomic_DNA"/>
</dbReference>
<keyword evidence="2" id="KW-1185">Reference proteome</keyword>
<reference evidence="1 2" key="1">
    <citation type="journal article" date="2019" name="Sci. Rep.">
        <title>Orb-weaving spider Araneus ventricosus genome elucidates the spidroin gene catalogue.</title>
        <authorList>
            <person name="Kono N."/>
            <person name="Nakamura H."/>
            <person name="Ohtoshi R."/>
            <person name="Moran D.A.P."/>
            <person name="Shinohara A."/>
            <person name="Yoshida Y."/>
            <person name="Fujiwara M."/>
            <person name="Mori M."/>
            <person name="Tomita M."/>
            <person name="Arakawa K."/>
        </authorList>
    </citation>
    <scope>NUCLEOTIDE SEQUENCE [LARGE SCALE GENOMIC DNA]</scope>
</reference>
<gene>
    <name evidence="1" type="ORF">AVEN_197472_1</name>
</gene>
<evidence type="ECO:0000313" key="1">
    <source>
        <dbReference type="EMBL" id="GBO23016.1"/>
    </source>
</evidence>
<evidence type="ECO:0000313" key="2">
    <source>
        <dbReference type="Proteomes" id="UP000499080"/>
    </source>
</evidence>
<dbReference type="AlphaFoldDB" id="A0A4Y2VFT4"/>
<dbReference type="Proteomes" id="UP000499080">
    <property type="component" value="Unassembled WGS sequence"/>
</dbReference>
<name>A0A4Y2VFT4_ARAVE</name>
<sequence length="135" mass="14657">MSNEPHRSNCAIHCKSCQKKRDATPQHSVRRLIYVQCQSWLLAVSSVDSLVSVQLRRDIHHSFLIGSVPKGFCVPSVTRYGVKRSSSYEFSCGVLPTGPGGYFGGADFSSCSGIFTAPPTKRGISGPKGSTILHR</sequence>